<dbReference type="EC" id="2.7.11.1" evidence="2"/>
<dbReference type="AlphaFoldDB" id="A0A423TYM5"/>
<feature type="compositionally biased region" description="Polar residues" evidence="12">
    <location>
        <begin position="91"/>
        <end position="141"/>
    </location>
</feature>
<evidence type="ECO:0000256" key="8">
    <source>
        <dbReference type="ARBA" id="ARBA00022840"/>
    </source>
</evidence>
<dbReference type="Proteomes" id="UP000283509">
    <property type="component" value="Unassembled WGS sequence"/>
</dbReference>
<feature type="region of interest" description="Disordered" evidence="12">
    <location>
        <begin position="454"/>
        <end position="530"/>
    </location>
</feature>
<feature type="compositionally biased region" description="Polar residues" evidence="12">
    <location>
        <begin position="404"/>
        <end position="414"/>
    </location>
</feature>
<evidence type="ECO:0000313" key="15">
    <source>
        <dbReference type="EMBL" id="ROT81566.1"/>
    </source>
</evidence>
<comment type="catalytic activity">
    <reaction evidence="11">
        <text>L-seryl-[protein] + ATP = O-phospho-L-seryl-[protein] + ADP + H(+)</text>
        <dbReference type="Rhea" id="RHEA:17989"/>
        <dbReference type="Rhea" id="RHEA-COMP:9863"/>
        <dbReference type="Rhea" id="RHEA-COMP:11604"/>
        <dbReference type="ChEBI" id="CHEBI:15378"/>
        <dbReference type="ChEBI" id="CHEBI:29999"/>
        <dbReference type="ChEBI" id="CHEBI:30616"/>
        <dbReference type="ChEBI" id="CHEBI:83421"/>
        <dbReference type="ChEBI" id="CHEBI:456216"/>
        <dbReference type="EC" id="2.7.11.1"/>
    </reaction>
</comment>
<evidence type="ECO:0000256" key="7">
    <source>
        <dbReference type="ARBA" id="ARBA00022777"/>
    </source>
</evidence>
<protein>
    <recommendedName>
        <fullName evidence="3">Serine/threonine-protein kinase greatwall</fullName>
        <ecNumber evidence="2">2.7.11.1</ecNumber>
    </recommendedName>
    <alternativeName>
        <fullName evidence="9">Microtubule-associated serine/threonine-protein kinase-like</fullName>
    </alternativeName>
</protein>
<dbReference type="PROSITE" id="PS51285">
    <property type="entry name" value="AGC_KINASE_CTER"/>
    <property type="match status" value="1"/>
</dbReference>
<comment type="caution">
    <text evidence="15">The sequence shown here is derived from an EMBL/GenBank/DDBJ whole genome shotgun (WGS) entry which is preliminary data.</text>
</comment>
<keyword evidence="6" id="KW-0547">Nucleotide-binding</keyword>
<feature type="compositionally biased region" description="Basic and acidic residues" evidence="12">
    <location>
        <begin position="515"/>
        <end position="530"/>
    </location>
</feature>
<dbReference type="PROSITE" id="PS50011">
    <property type="entry name" value="PROTEIN_KINASE_DOM"/>
    <property type="match status" value="1"/>
</dbReference>
<accession>A0A423TYM5</accession>
<dbReference type="GO" id="GO:0005524">
    <property type="term" value="F:ATP binding"/>
    <property type="evidence" value="ECO:0007669"/>
    <property type="project" value="UniProtKB-KW"/>
</dbReference>
<comment type="similarity">
    <text evidence="1">Belongs to the protein kinase superfamily. AGC Ser/Thr protein kinase family.</text>
</comment>
<feature type="domain" description="AGC-kinase C-terminal" evidence="14">
    <location>
        <begin position="760"/>
        <end position="803"/>
    </location>
</feature>
<evidence type="ECO:0000256" key="2">
    <source>
        <dbReference type="ARBA" id="ARBA00012513"/>
    </source>
</evidence>
<evidence type="ECO:0000256" key="1">
    <source>
        <dbReference type="ARBA" id="ARBA00009903"/>
    </source>
</evidence>
<evidence type="ECO:0000256" key="3">
    <source>
        <dbReference type="ARBA" id="ARBA00022148"/>
    </source>
</evidence>
<feature type="domain" description="Protein kinase" evidence="13">
    <location>
        <begin position="488"/>
        <end position="759"/>
    </location>
</feature>
<proteinExistence type="inferred from homology"/>
<evidence type="ECO:0000256" key="12">
    <source>
        <dbReference type="SAM" id="MobiDB-lite"/>
    </source>
</evidence>
<evidence type="ECO:0000256" key="4">
    <source>
        <dbReference type="ARBA" id="ARBA00022527"/>
    </source>
</evidence>
<keyword evidence="5" id="KW-0808">Transferase</keyword>
<dbReference type="InterPro" id="IPR000961">
    <property type="entry name" value="AGC-kinase_C"/>
</dbReference>
<dbReference type="Gene3D" id="3.30.200.20">
    <property type="entry name" value="Phosphorylase Kinase, domain 1"/>
    <property type="match status" value="1"/>
</dbReference>
<evidence type="ECO:0000259" key="14">
    <source>
        <dbReference type="PROSITE" id="PS51285"/>
    </source>
</evidence>
<gene>
    <name evidence="15" type="ORF">C7M84_025239</name>
</gene>
<dbReference type="InterPro" id="IPR050236">
    <property type="entry name" value="Ser_Thr_kinase_AGC"/>
</dbReference>
<dbReference type="InterPro" id="IPR011009">
    <property type="entry name" value="Kinase-like_dom_sf"/>
</dbReference>
<keyword evidence="16" id="KW-1185">Reference proteome</keyword>
<comment type="catalytic activity">
    <reaction evidence="10">
        <text>L-threonyl-[protein] + ATP = O-phospho-L-threonyl-[protein] + ADP + H(+)</text>
        <dbReference type="Rhea" id="RHEA:46608"/>
        <dbReference type="Rhea" id="RHEA-COMP:11060"/>
        <dbReference type="Rhea" id="RHEA-COMP:11605"/>
        <dbReference type="ChEBI" id="CHEBI:15378"/>
        <dbReference type="ChEBI" id="CHEBI:30013"/>
        <dbReference type="ChEBI" id="CHEBI:30616"/>
        <dbReference type="ChEBI" id="CHEBI:61977"/>
        <dbReference type="ChEBI" id="CHEBI:456216"/>
        <dbReference type="EC" id="2.7.11.1"/>
    </reaction>
</comment>
<feature type="compositionally biased region" description="Low complexity" evidence="12">
    <location>
        <begin position="474"/>
        <end position="487"/>
    </location>
</feature>
<organism evidence="15 16">
    <name type="scientific">Penaeus vannamei</name>
    <name type="common">Whiteleg shrimp</name>
    <name type="synonym">Litopenaeus vannamei</name>
    <dbReference type="NCBI Taxonomy" id="6689"/>
    <lineage>
        <taxon>Eukaryota</taxon>
        <taxon>Metazoa</taxon>
        <taxon>Ecdysozoa</taxon>
        <taxon>Arthropoda</taxon>
        <taxon>Crustacea</taxon>
        <taxon>Multicrustacea</taxon>
        <taxon>Malacostraca</taxon>
        <taxon>Eumalacostraca</taxon>
        <taxon>Eucarida</taxon>
        <taxon>Decapoda</taxon>
        <taxon>Dendrobranchiata</taxon>
        <taxon>Penaeoidea</taxon>
        <taxon>Penaeidae</taxon>
        <taxon>Penaeus</taxon>
    </lineage>
</organism>
<reference evidence="15 16" key="2">
    <citation type="submission" date="2019-01" db="EMBL/GenBank/DDBJ databases">
        <title>The decoding of complex shrimp genome reveals the adaptation for benthos swimmer, frequently molting mechanism and breeding impact on genome.</title>
        <authorList>
            <person name="Sun Y."/>
            <person name="Gao Y."/>
            <person name="Yu Y."/>
        </authorList>
    </citation>
    <scope>NUCLEOTIDE SEQUENCE [LARGE SCALE GENOMIC DNA]</scope>
    <source>
        <tissue evidence="15">Muscle</tissue>
    </source>
</reference>
<keyword evidence="8" id="KW-0067">ATP-binding</keyword>
<dbReference type="InterPro" id="IPR000719">
    <property type="entry name" value="Prot_kinase_dom"/>
</dbReference>
<dbReference type="SMART" id="SM00220">
    <property type="entry name" value="S_TKc"/>
    <property type="match status" value="1"/>
</dbReference>
<dbReference type="GO" id="GO:0004674">
    <property type="term" value="F:protein serine/threonine kinase activity"/>
    <property type="evidence" value="ECO:0007669"/>
    <property type="project" value="UniProtKB-KW"/>
</dbReference>
<keyword evidence="4" id="KW-0723">Serine/threonine-protein kinase</keyword>
<feature type="compositionally biased region" description="Basic and acidic residues" evidence="12">
    <location>
        <begin position="79"/>
        <end position="90"/>
    </location>
</feature>
<feature type="compositionally biased region" description="Low complexity" evidence="12">
    <location>
        <begin position="247"/>
        <end position="256"/>
    </location>
</feature>
<feature type="compositionally biased region" description="Polar residues" evidence="12">
    <location>
        <begin position="175"/>
        <end position="193"/>
    </location>
</feature>
<dbReference type="GO" id="GO:0005634">
    <property type="term" value="C:nucleus"/>
    <property type="evidence" value="ECO:0007669"/>
    <property type="project" value="TreeGrafter"/>
</dbReference>
<dbReference type="Pfam" id="PF00069">
    <property type="entry name" value="Pkinase"/>
    <property type="match status" value="1"/>
</dbReference>
<dbReference type="EMBL" id="QCYY01000951">
    <property type="protein sequence ID" value="ROT81566.1"/>
    <property type="molecule type" value="Genomic_DNA"/>
</dbReference>
<feature type="region of interest" description="Disordered" evidence="12">
    <location>
        <begin position="1"/>
        <end position="23"/>
    </location>
</feature>
<dbReference type="Gene3D" id="1.10.510.10">
    <property type="entry name" value="Transferase(Phosphotransferase) domain 1"/>
    <property type="match status" value="1"/>
</dbReference>
<sequence>MRSRRRSCQRSSDPTSSRDRQLSLHLLPPSSTLLPHLLPLHSPSLPHLLPPPFPLLLSNHIPSNLPGAVVVVASPPNDKSADTIHQRSEDSNSTLGSPTASDGSNSSFVSARQVSLKSRSVSRLAYSRTQGGTPQTPVNVTHGSFISPSLRERKNSIANPATSLTPTINKALASTQARADQDSVLTLSPSRGQQIEGGEGDVSSDFDLSASSDLGHESGIHPLPICPSRENSLDDIKEEMSSDIKSSDLSSISTSSPKQSAENRGEPRFMAVPHSPVTPTGNQEMHIKEDLDSKIDVVIDDQSAEESDAEDVFEGLETQSVMTQKESEIPNKFHPRLQALSQLTNHMSPVGNPSMIAITGGHFATDIATSSPIPPKVSGKCQELQECTIPAPEPRRSSTDSDEGSNSVTGNSCGVSKIGDFPPCLQGDSSAFGPKESTRLEDCSSLKEETHFSSINSNGGNFKVPSQARGIKRPLGFSSGSPPSASGKVAQSTGLTGTFGVLQVTSQTPKRRDMKKSPWTEFTDKGLQKQESESRILFNCGESKQKMDIGNISQSNTSKGNKMLVKEEKADKNTKLVRWYSESDMNCEIGEKDSLLQDNGPVTPESISSIKQQKQHFQSYHTPARMHSVPGTPVQGMGQTPLRAPKSVRRGTQPPIASESRILGTPDYLAPELLLRLGHGPAVDWWALGVCLFEFMTGIPPFNDESPEAVFHNILQRDIPWPEDEESLSPFAVEMIDKLLAYDPKVRADFEYLRSNPMYAGVNWSDLRNMDAPFVPQPDDAMDTTYFEARNNIQHLTVSNFDL</sequence>
<dbReference type="OrthoDB" id="162894at2759"/>
<feature type="region of interest" description="Disordered" evidence="12">
    <location>
        <begin position="389"/>
        <end position="414"/>
    </location>
</feature>
<keyword evidence="7 15" id="KW-0418">Kinase</keyword>
<feature type="region of interest" description="Disordered" evidence="12">
    <location>
        <begin position="175"/>
        <end position="270"/>
    </location>
</feature>
<reference evidence="15 16" key="1">
    <citation type="submission" date="2018-04" db="EMBL/GenBank/DDBJ databases">
        <authorList>
            <person name="Zhang X."/>
            <person name="Yuan J."/>
            <person name="Li F."/>
            <person name="Xiang J."/>
        </authorList>
    </citation>
    <scope>NUCLEOTIDE SEQUENCE [LARGE SCALE GENOMIC DNA]</scope>
    <source>
        <tissue evidence="15">Muscle</tissue>
    </source>
</reference>
<feature type="region of interest" description="Disordered" evidence="12">
    <location>
        <begin position="76"/>
        <end position="141"/>
    </location>
</feature>
<dbReference type="PANTHER" id="PTHR24356">
    <property type="entry name" value="SERINE/THREONINE-PROTEIN KINASE"/>
    <property type="match status" value="1"/>
</dbReference>
<evidence type="ECO:0000313" key="16">
    <source>
        <dbReference type="Proteomes" id="UP000283509"/>
    </source>
</evidence>
<dbReference type="SUPFAM" id="SSF56112">
    <property type="entry name" value="Protein kinase-like (PK-like)"/>
    <property type="match status" value="1"/>
</dbReference>
<evidence type="ECO:0000256" key="5">
    <source>
        <dbReference type="ARBA" id="ARBA00022679"/>
    </source>
</evidence>
<feature type="region of interest" description="Disordered" evidence="12">
    <location>
        <begin position="629"/>
        <end position="659"/>
    </location>
</feature>
<evidence type="ECO:0000256" key="6">
    <source>
        <dbReference type="ARBA" id="ARBA00022741"/>
    </source>
</evidence>
<dbReference type="PANTHER" id="PTHR24356:SF1">
    <property type="entry name" value="SERINE_THREONINE-PROTEIN KINASE GREATWALL"/>
    <property type="match status" value="1"/>
</dbReference>
<evidence type="ECO:0000256" key="11">
    <source>
        <dbReference type="ARBA" id="ARBA00048679"/>
    </source>
</evidence>
<evidence type="ECO:0000256" key="10">
    <source>
        <dbReference type="ARBA" id="ARBA00047899"/>
    </source>
</evidence>
<dbReference type="GO" id="GO:0035556">
    <property type="term" value="P:intracellular signal transduction"/>
    <property type="evidence" value="ECO:0007669"/>
    <property type="project" value="TreeGrafter"/>
</dbReference>
<dbReference type="STRING" id="6689.A0A423TYM5"/>
<evidence type="ECO:0000259" key="13">
    <source>
        <dbReference type="PROSITE" id="PS50011"/>
    </source>
</evidence>
<feature type="compositionally biased region" description="Basic and acidic residues" evidence="12">
    <location>
        <begin position="231"/>
        <end position="246"/>
    </location>
</feature>
<name>A0A423TYM5_PENVA</name>
<evidence type="ECO:0000256" key="9">
    <source>
        <dbReference type="ARBA" id="ARBA00033099"/>
    </source>
</evidence>